<dbReference type="EMBL" id="BPQF01000011">
    <property type="protein sequence ID" value="GJD39833.1"/>
    <property type="molecule type" value="Genomic_DNA"/>
</dbReference>
<feature type="transmembrane region" description="Helical" evidence="1">
    <location>
        <begin position="32"/>
        <end position="56"/>
    </location>
</feature>
<reference evidence="2" key="2">
    <citation type="submission" date="2021-08" db="EMBL/GenBank/DDBJ databases">
        <authorList>
            <person name="Tani A."/>
            <person name="Ola A."/>
            <person name="Ogura Y."/>
            <person name="Katsura K."/>
            <person name="Hayashi T."/>
        </authorList>
    </citation>
    <scope>NUCLEOTIDE SEQUENCE</scope>
    <source>
        <strain evidence="2">DSM 21893</strain>
    </source>
</reference>
<feature type="transmembrane region" description="Helical" evidence="1">
    <location>
        <begin position="422"/>
        <end position="453"/>
    </location>
</feature>
<evidence type="ECO:0000313" key="2">
    <source>
        <dbReference type="EMBL" id="GJD39833.1"/>
    </source>
</evidence>
<evidence type="ECO:0000313" key="3">
    <source>
        <dbReference type="Proteomes" id="UP001055307"/>
    </source>
</evidence>
<dbReference type="InterPro" id="IPR005625">
    <property type="entry name" value="PepSY-ass_TM"/>
</dbReference>
<feature type="transmembrane region" description="Helical" evidence="1">
    <location>
        <begin position="381"/>
        <end position="402"/>
    </location>
</feature>
<dbReference type="RefSeq" id="WP_238253922.1">
    <property type="nucleotide sequence ID" value="NZ_BPQF01000011.1"/>
</dbReference>
<feature type="transmembrane region" description="Helical" evidence="1">
    <location>
        <begin position="210"/>
        <end position="235"/>
    </location>
</feature>
<keyword evidence="1" id="KW-0812">Transmembrane</keyword>
<sequence>MTPSSQGGAHAFRGSDAMRASRDGIYRAVWRWHFYAGLLCLPFLVLLSTTGAIYLFKDEINAALFAHRTEVAAQNRAPVSASRLVYTASEAVPGGVPVSFTGPASATASALVTMREGGSRIQVYLDPYNADVLDVVNTESDPMMVVRRLHSLSYFGTVANGIVEVVAGFAIILVVTGTYLWWPRGQGGGKGGGVVTVRARPSKRVWWRDLHAVTGLVAGAGLFFLAITGLPWSVWWGQQVRALSNEAGLGQPRALWAGKAVSAVPMKDRLTQAGWTMEDAPMPVSQPADAPAIGLDRVLAILDGLGMPRGYEVALPEGPTGIYAAAIYPRDVDRQRLISLDQYTGAPLVDVAFADLGSVGQAIQYGIGLHKGEYWGRLNQLAMLAFCLATILLSVTAAVMWWKRRPAGGLGVPPWPRDRRIAATVTALVLGLGALFPLTGLAILAMIGLDLGIQALRRQARRPAAA</sequence>
<name>A0AAV4Z808_9HYPH</name>
<dbReference type="Pfam" id="PF03929">
    <property type="entry name" value="PepSY_TM"/>
    <property type="match status" value="1"/>
</dbReference>
<proteinExistence type="predicted"/>
<dbReference type="PANTHER" id="PTHR34219">
    <property type="entry name" value="IRON-REGULATED INNER MEMBRANE PROTEIN-RELATED"/>
    <property type="match status" value="1"/>
</dbReference>
<feature type="transmembrane region" description="Helical" evidence="1">
    <location>
        <begin position="152"/>
        <end position="182"/>
    </location>
</feature>
<accession>A0AAV4Z808</accession>
<reference evidence="2" key="1">
    <citation type="journal article" date="2016" name="Front. Microbiol.">
        <title>Genome Sequence of the Piezophilic, Mesophilic Sulfate-Reducing Bacterium Desulfovibrio indicus J2T.</title>
        <authorList>
            <person name="Cao J."/>
            <person name="Maignien L."/>
            <person name="Shao Z."/>
            <person name="Alain K."/>
            <person name="Jebbar M."/>
        </authorList>
    </citation>
    <scope>NUCLEOTIDE SEQUENCE</scope>
    <source>
        <strain evidence="2">DSM 21893</strain>
    </source>
</reference>
<evidence type="ECO:0008006" key="4">
    <source>
        <dbReference type="Google" id="ProtNLM"/>
    </source>
</evidence>
<keyword evidence="1" id="KW-1133">Transmembrane helix</keyword>
<gene>
    <name evidence="2" type="ORF">OICFNHDK_2297</name>
</gene>
<comment type="caution">
    <text evidence="2">The sequence shown here is derived from an EMBL/GenBank/DDBJ whole genome shotgun (WGS) entry which is preliminary data.</text>
</comment>
<protein>
    <recommendedName>
        <fullName evidence="4">PepSY domain-containing protein</fullName>
    </recommendedName>
</protein>
<evidence type="ECO:0000256" key="1">
    <source>
        <dbReference type="SAM" id="Phobius"/>
    </source>
</evidence>
<dbReference type="Proteomes" id="UP001055307">
    <property type="component" value="Unassembled WGS sequence"/>
</dbReference>
<keyword evidence="1" id="KW-0472">Membrane</keyword>
<dbReference type="AlphaFoldDB" id="A0AAV4Z808"/>
<keyword evidence="3" id="KW-1185">Reference proteome</keyword>
<dbReference type="PANTHER" id="PTHR34219:SF1">
    <property type="entry name" value="PEPSY DOMAIN-CONTAINING PROTEIN"/>
    <property type="match status" value="1"/>
</dbReference>
<organism evidence="2 3">
    <name type="scientific">Methylobacterium bullatum</name>
    <dbReference type="NCBI Taxonomy" id="570505"/>
    <lineage>
        <taxon>Bacteria</taxon>
        <taxon>Pseudomonadati</taxon>
        <taxon>Pseudomonadota</taxon>
        <taxon>Alphaproteobacteria</taxon>
        <taxon>Hyphomicrobiales</taxon>
        <taxon>Methylobacteriaceae</taxon>
        <taxon>Methylobacterium</taxon>
    </lineage>
</organism>